<sequence length="268" mass="28814">MTDAKTLSSVNESRFTGKVVIVTGSSSGIGQETAVEFAKEGANLVIHGQNIDNLQYTENRIMSEATASKVVKVVGSMEDAETPAQILNQAIQSFGRLDVLVNNAGAVVKPGGTFDSIETLEFLFKVNFKSAAQLIELALPYLKQTKGNIVNVSSCSAIRPYPDLIYYGALKAALDHLSRTQAQIYGGMGVRVNTVNPGPVRTEIMNRHNIGGFEEWAQEQTSLHRIALVSEISPVILFLASEEAGYVNGANWLVDGGACCMVPNSRFG</sequence>
<evidence type="ECO:0000313" key="2">
    <source>
        <dbReference type="WBParaSite" id="jg766"/>
    </source>
</evidence>
<dbReference type="PRINTS" id="PR00080">
    <property type="entry name" value="SDRFAMILY"/>
</dbReference>
<proteinExistence type="predicted"/>
<accession>A0A915EN58</accession>
<dbReference type="SUPFAM" id="SSF51735">
    <property type="entry name" value="NAD(P)-binding Rossmann-fold domains"/>
    <property type="match status" value="1"/>
</dbReference>
<dbReference type="PANTHER" id="PTHR43975">
    <property type="entry name" value="ZGC:101858"/>
    <property type="match status" value="1"/>
</dbReference>
<keyword evidence="1" id="KW-1185">Reference proteome</keyword>
<name>A0A915EN58_9BILA</name>
<dbReference type="InterPro" id="IPR002347">
    <property type="entry name" value="SDR_fam"/>
</dbReference>
<dbReference type="Proteomes" id="UP000887574">
    <property type="component" value="Unplaced"/>
</dbReference>
<dbReference type="AlphaFoldDB" id="A0A915EN58"/>
<dbReference type="Gene3D" id="3.40.50.720">
    <property type="entry name" value="NAD(P)-binding Rossmann-like Domain"/>
    <property type="match status" value="1"/>
</dbReference>
<dbReference type="WBParaSite" id="jg766">
    <property type="protein sequence ID" value="jg766"/>
    <property type="gene ID" value="jg766"/>
</dbReference>
<dbReference type="PANTHER" id="PTHR43975:SF2">
    <property type="entry name" value="EG:BACR7A4.14 PROTEIN-RELATED"/>
    <property type="match status" value="1"/>
</dbReference>
<protein>
    <submittedName>
        <fullName evidence="2">Uncharacterized protein</fullName>
    </submittedName>
</protein>
<dbReference type="FunFam" id="3.40.50.720:FF:000084">
    <property type="entry name" value="Short-chain dehydrogenase reductase"/>
    <property type="match status" value="1"/>
</dbReference>
<dbReference type="Pfam" id="PF13561">
    <property type="entry name" value="adh_short_C2"/>
    <property type="match status" value="1"/>
</dbReference>
<evidence type="ECO:0000313" key="1">
    <source>
        <dbReference type="Proteomes" id="UP000887574"/>
    </source>
</evidence>
<organism evidence="1 2">
    <name type="scientific">Ditylenchus dipsaci</name>
    <dbReference type="NCBI Taxonomy" id="166011"/>
    <lineage>
        <taxon>Eukaryota</taxon>
        <taxon>Metazoa</taxon>
        <taxon>Ecdysozoa</taxon>
        <taxon>Nematoda</taxon>
        <taxon>Chromadorea</taxon>
        <taxon>Rhabditida</taxon>
        <taxon>Tylenchina</taxon>
        <taxon>Tylenchomorpha</taxon>
        <taxon>Sphaerularioidea</taxon>
        <taxon>Anguinidae</taxon>
        <taxon>Anguininae</taxon>
        <taxon>Ditylenchus</taxon>
    </lineage>
</organism>
<dbReference type="InterPro" id="IPR036291">
    <property type="entry name" value="NAD(P)-bd_dom_sf"/>
</dbReference>
<reference evidence="2" key="1">
    <citation type="submission" date="2022-11" db="UniProtKB">
        <authorList>
            <consortium name="WormBaseParasite"/>
        </authorList>
    </citation>
    <scope>IDENTIFICATION</scope>
</reference>
<dbReference type="PRINTS" id="PR00081">
    <property type="entry name" value="GDHRDH"/>
</dbReference>